<keyword evidence="2" id="KW-1185">Reference proteome</keyword>
<accession>A0A9D4MJF1</accession>
<proteinExistence type="predicted"/>
<dbReference type="EMBL" id="JAIWYP010000001">
    <property type="protein sequence ID" value="KAH3876491.1"/>
    <property type="molecule type" value="Genomic_DNA"/>
</dbReference>
<name>A0A9D4MJF1_DREPO</name>
<gene>
    <name evidence="1" type="ORF">DPMN_000335</name>
</gene>
<dbReference type="Proteomes" id="UP000828390">
    <property type="component" value="Unassembled WGS sequence"/>
</dbReference>
<comment type="caution">
    <text evidence="1">The sequence shown here is derived from an EMBL/GenBank/DDBJ whole genome shotgun (WGS) entry which is preliminary data.</text>
</comment>
<sequence>MARDKNIDPFACQPIIHMSYRPYFYAFNSFKRFCYSEVVFKYEVVGIAWSKYMKEQNPRKIVLVFMKAVVYRLNKTAVTSGKRIPWDSFRDSTHLLNRRADKKAVDEYLHGKTWTPHLNKT</sequence>
<protein>
    <submittedName>
        <fullName evidence="1">Uncharacterized protein</fullName>
    </submittedName>
</protein>
<organism evidence="1 2">
    <name type="scientific">Dreissena polymorpha</name>
    <name type="common">Zebra mussel</name>
    <name type="synonym">Mytilus polymorpha</name>
    <dbReference type="NCBI Taxonomy" id="45954"/>
    <lineage>
        <taxon>Eukaryota</taxon>
        <taxon>Metazoa</taxon>
        <taxon>Spiralia</taxon>
        <taxon>Lophotrochozoa</taxon>
        <taxon>Mollusca</taxon>
        <taxon>Bivalvia</taxon>
        <taxon>Autobranchia</taxon>
        <taxon>Heteroconchia</taxon>
        <taxon>Euheterodonta</taxon>
        <taxon>Imparidentia</taxon>
        <taxon>Neoheterodontei</taxon>
        <taxon>Myida</taxon>
        <taxon>Dreissenoidea</taxon>
        <taxon>Dreissenidae</taxon>
        <taxon>Dreissena</taxon>
    </lineage>
</organism>
<evidence type="ECO:0000313" key="2">
    <source>
        <dbReference type="Proteomes" id="UP000828390"/>
    </source>
</evidence>
<dbReference type="AlphaFoldDB" id="A0A9D4MJF1"/>
<reference evidence="1" key="2">
    <citation type="submission" date="2020-11" db="EMBL/GenBank/DDBJ databases">
        <authorList>
            <person name="McCartney M.A."/>
            <person name="Auch B."/>
            <person name="Kono T."/>
            <person name="Mallez S."/>
            <person name="Becker A."/>
            <person name="Gohl D.M."/>
            <person name="Silverstein K.A.T."/>
            <person name="Koren S."/>
            <person name="Bechman K.B."/>
            <person name="Herman A."/>
            <person name="Abrahante J.E."/>
            <person name="Garbe J."/>
        </authorList>
    </citation>
    <scope>NUCLEOTIDE SEQUENCE</scope>
    <source>
        <strain evidence="1">Duluth1</strain>
        <tissue evidence="1">Whole animal</tissue>
    </source>
</reference>
<reference evidence="1" key="1">
    <citation type="journal article" date="2019" name="bioRxiv">
        <title>The Genome of the Zebra Mussel, Dreissena polymorpha: A Resource for Invasive Species Research.</title>
        <authorList>
            <person name="McCartney M.A."/>
            <person name="Auch B."/>
            <person name="Kono T."/>
            <person name="Mallez S."/>
            <person name="Zhang Y."/>
            <person name="Obille A."/>
            <person name="Becker A."/>
            <person name="Abrahante J.E."/>
            <person name="Garbe J."/>
            <person name="Badalamenti J.P."/>
            <person name="Herman A."/>
            <person name="Mangelson H."/>
            <person name="Liachko I."/>
            <person name="Sullivan S."/>
            <person name="Sone E.D."/>
            <person name="Koren S."/>
            <person name="Silverstein K.A.T."/>
            <person name="Beckman K.B."/>
            <person name="Gohl D.M."/>
        </authorList>
    </citation>
    <scope>NUCLEOTIDE SEQUENCE</scope>
    <source>
        <strain evidence="1">Duluth1</strain>
        <tissue evidence="1">Whole animal</tissue>
    </source>
</reference>
<evidence type="ECO:0000313" key="1">
    <source>
        <dbReference type="EMBL" id="KAH3876491.1"/>
    </source>
</evidence>